<evidence type="ECO:0000313" key="4">
    <source>
        <dbReference type="Proteomes" id="UP001642484"/>
    </source>
</evidence>
<dbReference type="Pfam" id="PF25043">
    <property type="entry name" value="DUF7788"/>
    <property type="match status" value="1"/>
</dbReference>
<sequence>MKCTERLMCHHRGAEIQYRKVHACCLNINAKVFEKHDPVRFVEKLAKRKGKVNTGALQPHQVLMQVLDTSSSFHQAIAQAQWPALLAHVRLAGFWSNCIAVCDVSGSMSAPAAPNASLMDIAIAMSLLLAQVADGPLARHVITFHRTPQLVKLPETDDLVLLYQFFKKMEWGSSTNFHKVFDLSKSASPPPRQVFVFSDMYFASAGGNETVLRKVQKEYNKLGLELPELVFWNLASSIGHLHWPTILGSC</sequence>
<comment type="caution">
    <text evidence="3">The sequence shown here is derived from an EMBL/GenBank/DDBJ whole genome shotgun (WGS) entry which is preliminary data.</text>
</comment>
<proteinExistence type="predicted"/>
<gene>
    <name evidence="3" type="ORF">CCMP2556_LOCUS6215</name>
</gene>
<dbReference type="Pfam" id="PF11443">
    <property type="entry name" value="DUF2828"/>
    <property type="match status" value="1"/>
</dbReference>
<evidence type="ECO:0000313" key="3">
    <source>
        <dbReference type="EMBL" id="CAK9000802.1"/>
    </source>
</evidence>
<dbReference type="EMBL" id="CAXAMN010002681">
    <property type="protein sequence ID" value="CAK9000802.1"/>
    <property type="molecule type" value="Genomic_DNA"/>
</dbReference>
<feature type="domain" description="DUF7788" evidence="2">
    <location>
        <begin position="97"/>
        <end position="237"/>
    </location>
</feature>
<dbReference type="Proteomes" id="UP001642484">
    <property type="component" value="Unassembled WGS sequence"/>
</dbReference>
<evidence type="ECO:0000259" key="2">
    <source>
        <dbReference type="Pfam" id="PF25043"/>
    </source>
</evidence>
<keyword evidence="4" id="KW-1185">Reference proteome</keyword>
<reference evidence="3 4" key="1">
    <citation type="submission" date="2024-02" db="EMBL/GenBank/DDBJ databases">
        <authorList>
            <person name="Chen Y."/>
            <person name="Shah S."/>
            <person name="Dougan E. K."/>
            <person name="Thang M."/>
            <person name="Chan C."/>
        </authorList>
    </citation>
    <scope>NUCLEOTIDE SEQUENCE [LARGE SCALE GENOMIC DNA]</scope>
</reference>
<dbReference type="InterPro" id="IPR058580">
    <property type="entry name" value="DUF2828"/>
</dbReference>
<dbReference type="InterPro" id="IPR036465">
    <property type="entry name" value="vWFA_dom_sf"/>
</dbReference>
<dbReference type="Gene3D" id="3.40.50.410">
    <property type="entry name" value="von Willebrand factor, type A domain"/>
    <property type="match status" value="1"/>
</dbReference>
<organism evidence="3 4">
    <name type="scientific">Durusdinium trenchii</name>
    <dbReference type="NCBI Taxonomy" id="1381693"/>
    <lineage>
        <taxon>Eukaryota</taxon>
        <taxon>Sar</taxon>
        <taxon>Alveolata</taxon>
        <taxon>Dinophyceae</taxon>
        <taxon>Suessiales</taxon>
        <taxon>Symbiodiniaceae</taxon>
        <taxon>Durusdinium</taxon>
    </lineage>
</organism>
<dbReference type="PANTHER" id="PTHR31373">
    <property type="entry name" value="OS06G0652100 PROTEIN"/>
    <property type="match status" value="1"/>
</dbReference>
<dbReference type="InterPro" id="IPR011205">
    <property type="entry name" value="UCP015417_vWA"/>
</dbReference>
<dbReference type="PANTHER" id="PTHR31373:SF27">
    <property type="entry name" value="TROVE DOMAIN-CONTAINING PROTEIN"/>
    <property type="match status" value="1"/>
</dbReference>
<evidence type="ECO:0000259" key="1">
    <source>
        <dbReference type="Pfam" id="PF11443"/>
    </source>
</evidence>
<accession>A0ABP0IFK0</accession>
<dbReference type="InterPro" id="IPR056690">
    <property type="entry name" value="DUF7788"/>
</dbReference>
<name>A0ABP0IFK0_9DINO</name>
<protein>
    <submittedName>
        <fullName evidence="3">Uncharacterized protein</fullName>
    </submittedName>
</protein>
<feature type="domain" description="DUF2828" evidence="1">
    <location>
        <begin position="1"/>
        <end position="93"/>
    </location>
</feature>
<dbReference type="SUPFAM" id="SSF53300">
    <property type="entry name" value="vWA-like"/>
    <property type="match status" value="1"/>
</dbReference>